<evidence type="ECO:0000256" key="8">
    <source>
        <dbReference type="SAM" id="MobiDB-lite"/>
    </source>
</evidence>
<name>A0A0P1BHU0_9BASI</name>
<feature type="compositionally biased region" description="Low complexity" evidence="8">
    <location>
        <begin position="1"/>
        <end position="10"/>
    </location>
</feature>
<dbReference type="STRING" id="401625.A0A0P1BHU0"/>
<dbReference type="InterPro" id="IPR011009">
    <property type="entry name" value="Kinase-like_dom_sf"/>
</dbReference>
<dbReference type="PROSITE" id="PS00108">
    <property type="entry name" value="PROTEIN_KINASE_ST"/>
    <property type="match status" value="1"/>
</dbReference>
<evidence type="ECO:0000313" key="10">
    <source>
        <dbReference type="EMBL" id="CEH15833.1"/>
    </source>
</evidence>
<evidence type="ECO:0000313" key="11">
    <source>
        <dbReference type="Proteomes" id="UP000054845"/>
    </source>
</evidence>
<organism evidence="10 11">
    <name type="scientific">Ceraceosorus bombacis</name>
    <dbReference type="NCBI Taxonomy" id="401625"/>
    <lineage>
        <taxon>Eukaryota</taxon>
        <taxon>Fungi</taxon>
        <taxon>Dikarya</taxon>
        <taxon>Basidiomycota</taxon>
        <taxon>Ustilaginomycotina</taxon>
        <taxon>Exobasidiomycetes</taxon>
        <taxon>Ceraceosorales</taxon>
        <taxon>Ceraceosoraceae</taxon>
        <taxon>Ceraceosorus</taxon>
    </lineage>
</organism>
<evidence type="ECO:0000256" key="3">
    <source>
        <dbReference type="ARBA" id="ARBA00022723"/>
    </source>
</evidence>
<feature type="compositionally biased region" description="Polar residues" evidence="8">
    <location>
        <begin position="1313"/>
        <end position="1322"/>
    </location>
</feature>
<dbReference type="PROSITE" id="PS50011">
    <property type="entry name" value="PROTEIN_KINASE_DOM"/>
    <property type="match status" value="1"/>
</dbReference>
<evidence type="ECO:0000256" key="1">
    <source>
        <dbReference type="ARBA" id="ARBA00012513"/>
    </source>
</evidence>
<evidence type="ECO:0000256" key="4">
    <source>
        <dbReference type="ARBA" id="ARBA00022741"/>
    </source>
</evidence>
<feature type="region of interest" description="Disordered" evidence="8">
    <location>
        <begin position="1287"/>
        <end position="1401"/>
    </location>
</feature>
<dbReference type="GO" id="GO:0004674">
    <property type="term" value="F:protein serine/threonine kinase activity"/>
    <property type="evidence" value="ECO:0007669"/>
    <property type="project" value="UniProtKB-EC"/>
</dbReference>
<feature type="binding site" evidence="7">
    <location>
        <position position="81"/>
    </location>
    <ligand>
        <name>ATP</name>
        <dbReference type="ChEBI" id="CHEBI:30616"/>
    </ligand>
</feature>
<keyword evidence="4 7" id="KW-0547">Nucleotide-binding</keyword>
<dbReference type="InterPro" id="IPR000719">
    <property type="entry name" value="Prot_kinase_dom"/>
</dbReference>
<dbReference type="PANTHER" id="PTHR48012:SF26">
    <property type="entry name" value="SERINE_THREONINE-PROTEIN KINASE DDB_G0283821-RELATED"/>
    <property type="match status" value="1"/>
</dbReference>
<dbReference type="InterPro" id="IPR016024">
    <property type="entry name" value="ARM-type_fold"/>
</dbReference>
<keyword evidence="5 7" id="KW-0067">ATP-binding</keyword>
<keyword evidence="3" id="KW-0479">Metal-binding</keyword>
<dbReference type="EMBL" id="CCYA01000272">
    <property type="protein sequence ID" value="CEH15833.1"/>
    <property type="molecule type" value="Genomic_DNA"/>
</dbReference>
<keyword evidence="10" id="KW-0418">Kinase</keyword>
<feature type="compositionally biased region" description="Low complexity" evidence="8">
    <location>
        <begin position="628"/>
        <end position="644"/>
    </location>
</feature>
<dbReference type="InterPro" id="IPR011989">
    <property type="entry name" value="ARM-like"/>
</dbReference>
<dbReference type="InterPro" id="IPR017441">
    <property type="entry name" value="Protein_kinase_ATP_BS"/>
</dbReference>
<sequence>MSRPSSSSGRRGSDTAGVGMGTPSHVADFNAAPRQISSGSMNAPAHAQIGKYSLGDCLGRGAFGSVFRGLNWITGETVAIKQIQLTNIPRSELGEIMSEIDLLKNLKHPNIVKYKGSEKTRDYLYIILEYCENGSLQHICKRFGKFPEGLVGVYISQVLAGLLYLHDQGVIHRDIKGANILTTKDGSVKLADFGVATRTGAMSDYAVVGSPYWMAPEVIDQSGACTASDIWSLGCVVIELLEGKPPYHDLDPMPALFRIVQDDCPPLPKSASPVVKDFLMLCFQKDANLRVSARKLLKHPWMANARKQLEAITSDGSMRGRTATIYDDAVKSVQQWNEALKEPARLPPLGRSVDSGTFKARAAHPPTYTHSPPSLSPAATQRTPTRRNTRSVSRPNGARELGVTPKAPPLPSNAAVKRTSSTSPAVPANDKGVGFARTAATPAIAPMATSLLESRREIAGAPIAQETADDNWDADFEEGIPTAKIAGFDKPMTSAPDADQTIPARGAKRNQAARDASSAQKNQKTPVVALQGAQNADLLDENFHTIRPRKDSRNSRIRKLQAQNSVGPRLFHPNDLKSIATASKAVAGAGTGSSSKRNPSGQRQGPLSPLVSPTTSPTGSLARRNGIPRPSSPFTTRSPSQSRSNSVNVEKDAKWREMRRTLGKYSENGEEDYSDVFGEEKLSEKPVQAPSGSASGTLHLTDRLSTQTWSFEKELGEDDDPFAEIDGELIEDGDLEANLARDKQARNAAFVSSLVEALRADSAEDQLVDTCDQLEQLMLDEDTGAAMRRQMLLAHGALAIVQLLEITKSRLVLSRALGLLNVLIYDDTAAQETLCLIGAIPVVMGMTSKRFAHEIRLEAAHFIYSMCSASSLTLQFVLSCRGLKTLVDLIEDYSDQSQKELVWLGIGCINSVLELQASRNDFCRMLALEGLLEPLSAVLLLVIEDKEHEYAMTAQEQVLQTLLIFSSSDSWLKTKVATRGVLRRMLQACFLLDGKPLTLLMKSIKCLSMGGPSILDELQKADTIPTLVRVLGERAEGAHSSEIINQVLSATFSLCRLNKSRQEEAASAGVIPHLLQVVRSKSPLKQFALPILCDFAYAGKATRKAMNRDGGGVQFYLELLEDPYWQGQALEAIHIYLLEETAPVEDALLQSASIDRLVGVFTTATSGFENLLEPYLKILRLSPHGVTSAMAKSSAFIKRLIKRLDHSKAVVRLGLLRLTKLLCDSHPALIAQYKLLEVIEKLAQDDGAVLVRELAREVLEQLRSAGSTTVNDRGSIRRAVSDTHVGGVPVAVSSEKDSREKVASGTLAKGSIMTPSARQQAIPSPRRSPWNQGPGTGSTPNSTKGKTSPDRTLRRAGPSIKDGLDNPSLKRPIPTHSSRSHASSRSEMGKPSDPMAYRGSA</sequence>
<feature type="compositionally biased region" description="Polar residues" evidence="8">
    <location>
        <begin position="368"/>
        <end position="383"/>
    </location>
</feature>
<evidence type="ECO:0000256" key="7">
    <source>
        <dbReference type="PROSITE-ProRule" id="PRU10141"/>
    </source>
</evidence>
<feature type="compositionally biased region" description="Basic and acidic residues" evidence="8">
    <location>
        <begin position="541"/>
        <end position="554"/>
    </location>
</feature>
<comment type="similarity">
    <text evidence="6">Belongs to the protein kinase superfamily. STE Ser/Thr protein kinase family.</text>
</comment>
<dbReference type="SUPFAM" id="SSF56112">
    <property type="entry name" value="Protein kinase-like (PK-like)"/>
    <property type="match status" value="1"/>
</dbReference>
<feature type="compositionally biased region" description="Polar residues" evidence="8">
    <location>
        <begin position="1329"/>
        <end position="1346"/>
    </location>
</feature>
<evidence type="ECO:0000256" key="5">
    <source>
        <dbReference type="ARBA" id="ARBA00022840"/>
    </source>
</evidence>
<dbReference type="InterPro" id="IPR008271">
    <property type="entry name" value="Ser/Thr_kinase_AS"/>
</dbReference>
<dbReference type="SUPFAM" id="SSF48371">
    <property type="entry name" value="ARM repeat"/>
    <property type="match status" value="1"/>
</dbReference>
<evidence type="ECO:0000256" key="2">
    <source>
        <dbReference type="ARBA" id="ARBA00022679"/>
    </source>
</evidence>
<dbReference type="FunFam" id="1.25.10.10:FF:000583">
    <property type="entry name" value="MAP3K epsilon protein kinase 1"/>
    <property type="match status" value="1"/>
</dbReference>
<feature type="compositionally biased region" description="Polar residues" evidence="8">
    <location>
        <begin position="592"/>
        <end position="603"/>
    </location>
</feature>
<dbReference type="PROSITE" id="PS00107">
    <property type="entry name" value="PROTEIN_KINASE_ATP"/>
    <property type="match status" value="1"/>
</dbReference>
<dbReference type="PANTHER" id="PTHR48012">
    <property type="entry name" value="STERILE20-LIKE KINASE, ISOFORM B-RELATED"/>
    <property type="match status" value="1"/>
</dbReference>
<dbReference type="GO" id="GO:0046872">
    <property type="term" value="F:metal ion binding"/>
    <property type="evidence" value="ECO:0007669"/>
    <property type="project" value="UniProtKB-KW"/>
</dbReference>
<dbReference type="FunFam" id="1.10.510.10:FF:000946">
    <property type="entry name" value="Probable serine/threonine-protein kinase DDB_G0284251"/>
    <property type="match status" value="1"/>
</dbReference>
<feature type="region of interest" description="Disordered" evidence="8">
    <location>
        <begin position="487"/>
        <end position="573"/>
    </location>
</feature>
<reference evidence="10 11" key="1">
    <citation type="submission" date="2014-09" db="EMBL/GenBank/DDBJ databases">
        <authorList>
            <person name="Magalhaes I.L.F."/>
            <person name="Oliveira U."/>
            <person name="Santos F.R."/>
            <person name="Vidigal T.H.D.A."/>
            <person name="Brescovit A.D."/>
            <person name="Santos A.J."/>
        </authorList>
    </citation>
    <scope>NUCLEOTIDE SEQUENCE [LARGE SCALE GENOMIC DNA]</scope>
</reference>
<keyword evidence="2" id="KW-0808">Transferase</keyword>
<dbReference type="EC" id="2.7.11.1" evidence="1"/>
<feature type="region of interest" description="Disordered" evidence="8">
    <location>
        <begin position="1"/>
        <end position="24"/>
    </location>
</feature>
<dbReference type="Gene3D" id="1.25.10.10">
    <property type="entry name" value="Leucine-rich Repeat Variant"/>
    <property type="match status" value="2"/>
</dbReference>
<protein>
    <recommendedName>
        <fullName evidence="1">non-specific serine/threonine protein kinase</fullName>
        <ecNumber evidence="1">2.7.11.1</ecNumber>
    </recommendedName>
</protein>
<proteinExistence type="inferred from homology"/>
<dbReference type="SMART" id="SM00220">
    <property type="entry name" value="S_TKc"/>
    <property type="match status" value="1"/>
</dbReference>
<accession>A0A0P1BHU0</accession>
<dbReference type="Pfam" id="PF00069">
    <property type="entry name" value="Pkinase"/>
    <property type="match status" value="1"/>
</dbReference>
<feature type="region of interest" description="Disordered" evidence="8">
    <location>
        <begin position="587"/>
        <end position="652"/>
    </location>
</feature>
<dbReference type="InterPro" id="IPR050629">
    <property type="entry name" value="STE20/SPS1-PAK"/>
</dbReference>
<keyword evidence="11" id="KW-1185">Reference proteome</keyword>
<feature type="domain" description="Protein kinase" evidence="9">
    <location>
        <begin position="52"/>
        <end position="302"/>
    </location>
</feature>
<dbReference type="CDD" id="cd06627">
    <property type="entry name" value="STKc_Cdc7_like"/>
    <property type="match status" value="1"/>
</dbReference>
<evidence type="ECO:0000256" key="6">
    <source>
        <dbReference type="ARBA" id="ARBA00025754"/>
    </source>
</evidence>
<dbReference type="Proteomes" id="UP000054845">
    <property type="component" value="Unassembled WGS sequence"/>
</dbReference>
<dbReference type="OrthoDB" id="8693905at2759"/>
<evidence type="ECO:0000259" key="9">
    <source>
        <dbReference type="PROSITE" id="PS50011"/>
    </source>
</evidence>
<feature type="region of interest" description="Disordered" evidence="8">
    <location>
        <begin position="361"/>
        <end position="433"/>
    </location>
</feature>
<dbReference type="GO" id="GO:0005737">
    <property type="term" value="C:cytoplasm"/>
    <property type="evidence" value="ECO:0007669"/>
    <property type="project" value="TreeGrafter"/>
</dbReference>
<dbReference type="Gene3D" id="1.10.510.10">
    <property type="entry name" value="Transferase(Phosphotransferase) domain 1"/>
    <property type="match status" value="1"/>
</dbReference>
<dbReference type="GO" id="GO:0005524">
    <property type="term" value="F:ATP binding"/>
    <property type="evidence" value="ECO:0007669"/>
    <property type="project" value="UniProtKB-UniRule"/>
</dbReference>
<feature type="compositionally biased region" description="Low complexity" evidence="8">
    <location>
        <begin position="1376"/>
        <end position="1386"/>
    </location>
</feature>
<feature type="compositionally biased region" description="Low complexity" evidence="8">
    <location>
        <begin position="605"/>
        <end position="621"/>
    </location>
</feature>